<evidence type="ECO:0000256" key="1">
    <source>
        <dbReference type="SAM" id="SignalP"/>
    </source>
</evidence>
<dbReference type="InterPro" id="IPR006311">
    <property type="entry name" value="TAT_signal"/>
</dbReference>
<accession>A0A6C1KIK8</accession>
<dbReference type="GeneID" id="95773403"/>
<dbReference type="Gene3D" id="2.60.40.1890">
    <property type="entry name" value="PCu(A)C copper chaperone"/>
    <property type="match status" value="1"/>
</dbReference>
<keyword evidence="1" id="KW-0732">Signal</keyword>
<proteinExistence type="predicted"/>
<dbReference type="RefSeq" id="WP_138398932.1">
    <property type="nucleotide sequence ID" value="NZ_JBAFVI010000001.1"/>
</dbReference>
<dbReference type="PANTHER" id="PTHR36302">
    <property type="entry name" value="BLR7088 PROTEIN"/>
    <property type="match status" value="1"/>
</dbReference>
<comment type="caution">
    <text evidence="2">The sequence shown here is derived from an EMBL/GenBank/DDBJ whole genome shotgun (WGS) entry which is preliminary data.</text>
</comment>
<gene>
    <name evidence="2" type="ORF">FBQ73_08050</name>
</gene>
<feature type="signal peptide" evidence="1">
    <location>
        <begin position="1"/>
        <end position="31"/>
    </location>
</feature>
<dbReference type="SUPFAM" id="SSF110087">
    <property type="entry name" value="DR1885-like metal-binding protein"/>
    <property type="match status" value="1"/>
</dbReference>
<dbReference type="EMBL" id="VAUP01000015">
    <property type="protein sequence ID" value="TLX44025.1"/>
    <property type="molecule type" value="Genomic_DNA"/>
</dbReference>
<dbReference type="InterPro" id="IPR036182">
    <property type="entry name" value="PCuAC_sf"/>
</dbReference>
<feature type="chain" id="PRO_5025438971" evidence="1">
    <location>
        <begin position="32"/>
        <end position="167"/>
    </location>
</feature>
<dbReference type="Pfam" id="PF04314">
    <property type="entry name" value="PCuAC"/>
    <property type="match status" value="1"/>
</dbReference>
<dbReference type="InterPro" id="IPR058248">
    <property type="entry name" value="Lxx211020-like"/>
</dbReference>
<dbReference type="InterPro" id="IPR007410">
    <property type="entry name" value="LpqE-like"/>
</dbReference>
<protein>
    <submittedName>
        <fullName evidence="2">Copper chaperone PCu(A)C</fullName>
    </submittedName>
</protein>
<dbReference type="PROSITE" id="PS51318">
    <property type="entry name" value="TAT"/>
    <property type="match status" value="1"/>
</dbReference>
<sequence length="167" mass="17153">MSTSFPSRRGVLTAAALAVGALMLTAQAPMAHEFKAGAIEVDHPWSRATPGGATVAAGYLTLKNTGATPDKLISATAPFAGKVEIHEMAVKDGVMTMRALPDGLAIPAGGSVALKPGSYHIMFLNLKEPLKEGTKVDGTLTFEKAGTVAVQYQVEGVGASNSGHKAH</sequence>
<evidence type="ECO:0000313" key="2">
    <source>
        <dbReference type="EMBL" id="TLX44025.1"/>
    </source>
</evidence>
<dbReference type="OrthoDB" id="9796962at2"/>
<name>A0A6C1KIK8_XANAU</name>
<dbReference type="Proteomes" id="UP000305131">
    <property type="component" value="Unassembled WGS sequence"/>
</dbReference>
<dbReference type="PANTHER" id="PTHR36302:SF1">
    <property type="entry name" value="COPPER CHAPERONE PCU(A)C"/>
    <property type="match status" value="1"/>
</dbReference>
<organism evidence="2 3">
    <name type="scientific">Xanthobacter autotrophicus</name>
    <dbReference type="NCBI Taxonomy" id="280"/>
    <lineage>
        <taxon>Bacteria</taxon>
        <taxon>Pseudomonadati</taxon>
        <taxon>Pseudomonadota</taxon>
        <taxon>Alphaproteobacteria</taxon>
        <taxon>Hyphomicrobiales</taxon>
        <taxon>Xanthobacteraceae</taxon>
        <taxon>Xanthobacter</taxon>
    </lineage>
</organism>
<reference evidence="2 3" key="1">
    <citation type="submission" date="2019-05" db="EMBL/GenBank/DDBJ databases">
        <authorList>
            <person name="Zhou X."/>
        </authorList>
    </citation>
    <scope>NUCLEOTIDE SEQUENCE [LARGE SCALE GENOMIC DNA]</scope>
    <source>
        <strain evidence="2 3">DSM 432</strain>
    </source>
</reference>
<evidence type="ECO:0000313" key="3">
    <source>
        <dbReference type="Proteomes" id="UP000305131"/>
    </source>
</evidence>
<dbReference type="AlphaFoldDB" id="A0A6C1KIK8"/>